<keyword evidence="2" id="KW-1185">Reference proteome</keyword>
<gene>
    <name evidence="1" type="ORF">SDJN03_26017</name>
</gene>
<proteinExistence type="predicted"/>
<protein>
    <submittedName>
        <fullName evidence="1">Uncharacterized protein</fullName>
    </submittedName>
</protein>
<evidence type="ECO:0000313" key="2">
    <source>
        <dbReference type="Proteomes" id="UP000685013"/>
    </source>
</evidence>
<dbReference type="AlphaFoldDB" id="A0AAV6M659"/>
<organism evidence="1 2">
    <name type="scientific">Cucurbita argyrosperma subsp. sororia</name>
    <dbReference type="NCBI Taxonomy" id="37648"/>
    <lineage>
        <taxon>Eukaryota</taxon>
        <taxon>Viridiplantae</taxon>
        <taxon>Streptophyta</taxon>
        <taxon>Embryophyta</taxon>
        <taxon>Tracheophyta</taxon>
        <taxon>Spermatophyta</taxon>
        <taxon>Magnoliopsida</taxon>
        <taxon>eudicotyledons</taxon>
        <taxon>Gunneridae</taxon>
        <taxon>Pentapetalae</taxon>
        <taxon>rosids</taxon>
        <taxon>fabids</taxon>
        <taxon>Cucurbitales</taxon>
        <taxon>Cucurbitaceae</taxon>
        <taxon>Cucurbiteae</taxon>
        <taxon>Cucurbita</taxon>
    </lineage>
</organism>
<name>A0AAV6M659_9ROSI</name>
<dbReference type="EMBL" id="JAGKQH010000017">
    <property type="protein sequence ID" value="KAG6575378.1"/>
    <property type="molecule type" value="Genomic_DNA"/>
</dbReference>
<reference evidence="1 2" key="1">
    <citation type="journal article" date="2021" name="Hortic Res">
        <title>The domestication of Cucurbita argyrosperma as revealed by the genome of its wild relative.</title>
        <authorList>
            <person name="Barrera-Redondo J."/>
            <person name="Sanchez-de la Vega G."/>
            <person name="Aguirre-Liguori J.A."/>
            <person name="Castellanos-Morales G."/>
            <person name="Gutierrez-Guerrero Y.T."/>
            <person name="Aguirre-Dugua X."/>
            <person name="Aguirre-Planter E."/>
            <person name="Tenaillon M.I."/>
            <person name="Lira-Saade R."/>
            <person name="Eguiarte L.E."/>
        </authorList>
    </citation>
    <scope>NUCLEOTIDE SEQUENCE [LARGE SCALE GENOMIC DNA]</scope>
    <source>
        <strain evidence="1">JBR-2021</strain>
    </source>
</reference>
<sequence length="101" mass="11764">MEMQKDEVFELSKRFSGENEIETQSGSASTILEVSNKRNFEALLERHRLRLDLFIPSDLDAIKKEVDELFYLQNQYSLIKANLKAQLAQLKHDIVRGNHTE</sequence>
<comment type="caution">
    <text evidence="1">The sequence shown here is derived from an EMBL/GenBank/DDBJ whole genome shotgun (WGS) entry which is preliminary data.</text>
</comment>
<dbReference type="Proteomes" id="UP000685013">
    <property type="component" value="Chromosome 17"/>
</dbReference>
<evidence type="ECO:0000313" key="1">
    <source>
        <dbReference type="EMBL" id="KAG6575378.1"/>
    </source>
</evidence>
<accession>A0AAV6M659</accession>
<feature type="non-terminal residue" evidence="1">
    <location>
        <position position="1"/>
    </location>
</feature>